<reference evidence="2 3" key="1">
    <citation type="submission" date="2018-09" db="EMBL/GenBank/DDBJ databases">
        <title>Mesorhizobium carmichaelinearum sp. nov. isolated from Carmichaelinea spp. root nodules in New Zealand.</title>
        <authorList>
            <person name="De Meyer S.E."/>
        </authorList>
    </citation>
    <scope>NUCLEOTIDE SEQUENCE [LARGE SCALE GENOMIC DNA]</scope>
    <source>
        <strain evidence="2 3">ICMP19557</strain>
    </source>
</reference>
<feature type="transmembrane region" description="Helical" evidence="1">
    <location>
        <begin position="239"/>
        <end position="260"/>
    </location>
</feature>
<name>A0A3A5K0L6_9HYPH</name>
<feature type="transmembrane region" description="Helical" evidence="1">
    <location>
        <begin position="38"/>
        <end position="56"/>
    </location>
</feature>
<feature type="transmembrane region" description="Helical" evidence="1">
    <location>
        <begin position="139"/>
        <end position="158"/>
    </location>
</feature>
<proteinExistence type="predicted"/>
<sequence length="396" mass="43332">MRAAMEGVDRADSQLFESGPPLGLQRRMGLVKLGRPEVVRRCALVILIGWVPLALLTMMRDGALVGDDVQAFAKDIAVHARFLIAAPLLIVAEIVSASRLGAVALHFRDAGLVTERDQPHFAAALVSTRALLDSNKVEIGVIALAYLTVGSIVFSVHLDQLPRWHLSSGGVAATFSLAGYWHVLVSLPLLLVLLFGWIWRLCLWTRFLWLMSRLDLRLVAVHPDHVAGLQFLGYSVQGYSVVALALASIVAGQVMTKIIHHDVLTLAQQAGFGAMLLFIVALFTAPLLVFCGPLLRTRRRGVFEYGAGASKFGIEFERKWLNRNKQGNEEVMQAPDFSTATDLHQLVSNVYAMRLVPVDLRSMIVLVGTVLVPFVPVLLISTPIDVILAGMKNLLL</sequence>
<accession>A0A3A5K0L6</accession>
<comment type="caution">
    <text evidence="2">The sequence shown here is derived from an EMBL/GenBank/DDBJ whole genome shotgun (WGS) entry which is preliminary data.</text>
</comment>
<organism evidence="2 3">
    <name type="scientific">Mesorhizobium waimense</name>
    <dbReference type="NCBI Taxonomy" id="1300307"/>
    <lineage>
        <taxon>Bacteria</taxon>
        <taxon>Pseudomonadati</taxon>
        <taxon>Pseudomonadota</taxon>
        <taxon>Alphaproteobacteria</taxon>
        <taxon>Hyphomicrobiales</taxon>
        <taxon>Phyllobacteriaceae</taxon>
        <taxon>Mesorhizobium</taxon>
    </lineage>
</organism>
<keyword evidence="1" id="KW-0812">Transmembrane</keyword>
<feature type="transmembrane region" description="Helical" evidence="1">
    <location>
        <begin position="178"/>
        <end position="203"/>
    </location>
</feature>
<protein>
    <submittedName>
        <fullName evidence="2">Uncharacterized protein</fullName>
    </submittedName>
</protein>
<keyword evidence="3" id="KW-1185">Reference proteome</keyword>
<evidence type="ECO:0000313" key="2">
    <source>
        <dbReference type="EMBL" id="RJT28602.1"/>
    </source>
</evidence>
<gene>
    <name evidence="2" type="ORF">D3227_33685</name>
</gene>
<evidence type="ECO:0000313" key="3">
    <source>
        <dbReference type="Proteomes" id="UP000272706"/>
    </source>
</evidence>
<keyword evidence="1" id="KW-1133">Transmembrane helix</keyword>
<dbReference type="EMBL" id="QZWZ01000050">
    <property type="protein sequence ID" value="RJT28602.1"/>
    <property type="molecule type" value="Genomic_DNA"/>
</dbReference>
<keyword evidence="1" id="KW-0472">Membrane</keyword>
<feature type="transmembrane region" description="Helical" evidence="1">
    <location>
        <begin position="363"/>
        <end position="391"/>
    </location>
</feature>
<evidence type="ECO:0000256" key="1">
    <source>
        <dbReference type="SAM" id="Phobius"/>
    </source>
</evidence>
<dbReference type="Proteomes" id="UP000272706">
    <property type="component" value="Unassembled WGS sequence"/>
</dbReference>
<dbReference type="AlphaFoldDB" id="A0A3A5K0L6"/>
<feature type="transmembrane region" description="Helical" evidence="1">
    <location>
        <begin position="76"/>
        <end position="95"/>
    </location>
</feature>
<feature type="transmembrane region" description="Helical" evidence="1">
    <location>
        <begin position="272"/>
        <end position="295"/>
    </location>
</feature>